<proteinExistence type="predicted"/>
<evidence type="ECO:0000313" key="3">
    <source>
        <dbReference type="Proteomes" id="UP000274843"/>
    </source>
</evidence>
<keyword evidence="3" id="KW-1185">Reference proteome</keyword>
<dbReference type="Pfam" id="PF00685">
    <property type="entry name" value="Sulfotransfer_1"/>
    <property type="match status" value="1"/>
</dbReference>
<keyword evidence="2" id="KW-0808">Transferase</keyword>
<sequence length="291" mass="32977">MRTGAADDMTDKVFYLLHGLQDRYSALYQDNIARLGPRDVLVASIGSSGQSYLGGILAELGLNYADAYTEALREDGASEPVSAYDDYRERLATPGASRRPWPRFVKTHLTPRFFTGRPLLGVWILVRDPRDALYSWYRFRTEFVRDPLDRLATSFEDWLCRPGPTGLDRLDDWADFHRRWLCGAGRLPRSAITTFEDLKRDPLPTLRAGLRAFGLSIPDSDIAAAVLRSDFQTVRRRERAQGGDGPGILRRGQPEEWRTWMSPSTADLFGRAHVAALARRFGYHLGERARS</sequence>
<comment type="caution">
    <text evidence="2">The sequence shown here is derived from an EMBL/GenBank/DDBJ whole genome shotgun (WGS) entry which is preliminary data.</text>
</comment>
<gene>
    <name evidence="2" type="ORF">EDD35_1251</name>
</gene>
<evidence type="ECO:0000313" key="2">
    <source>
        <dbReference type="EMBL" id="ROS38960.1"/>
    </source>
</evidence>
<evidence type="ECO:0000259" key="1">
    <source>
        <dbReference type="Pfam" id="PF00685"/>
    </source>
</evidence>
<dbReference type="AlphaFoldDB" id="A0A3N2GRJ8"/>
<feature type="domain" description="Sulfotransferase" evidence="1">
    <location>
        <begin position="92"/>
        <end position="269"/>
    </location>
</feature>
<dbReference type="InterPro" id="IPR000863">
    <property type="entry name" value="Sulfotransferase_dom"/>
</dbReference>
<protein>
    <submittedName>
        <fullName evidence="2">Sulfotransferase domain-containing protein</fullName>
    </submittedName>
</protein>
<organism evidence="2 3">
    <name type="scientific">Amycolatopsis thermoflava</name>
    <dbReference type="NCBI Taxonomy" id="84480"/>
    <lineage>
        <taxon>Bacteria</taxon>
        <taxon>Bacillati</taxon>
        <taxon>Actinomycetota</taxon>
        <taxon>Actinomycetes</taxon>
        <taxon>Pseudonocardiales</taxon>
        <taxon>Pseudonocardiaceae</taxon>
        <taxon>Amycolatopsis</taxon>
        <taxon>Amycolatopsis methanolica group</taxon>
    </lineage>
</organism>
<dbReference type="Proteomes" id="UP000274843">
    <property type="component" value="Unassembled WGS sequence"/>
</dbReference>
<dbReference type="EMBL" id="RKHY01000001">
    <property type="protein sequence ID" value="ROS38960.1"/>
    <property type="molecule type" value="Genomic_DNA"/>
</dbReference>
<name>A0A3N2GRJ8_9PSEU</name>
<accession>A0A3N2GRJ8</accession>
<dbReference type="GO" id="GO:0008146">
    <property type="term" value="F:sulfotransferase activity"/>
    <property type="evidence" value="ECO:0007669"/>
    <property type="project" value="InterPro"/>
</dbReference>
<reference evidence="2 3" key="1">
    <citation type="submission" date="2018-11" db="EMBL/GenBank/DDBJ databases">
        <title>Sequencing the genomes of 1000 actinobacteria strains.</title>
        <authorList>
            <person name="Klenk H.-P."/>
        </authorList>
    </citation>
    <scope>NUCLEOTIDE SEQUENCE [LARGE SCALE GENOMIC DNA]</scope>
    <source>
        <strain evidence="2 3">DSM 44348</strain>
    </source>
</reference>
<dbReference type="SUPFAM" id="SSF52540">
    <property type="entry name" value="P-loop containing nucleoside triphosphate hydrolases"/>
    <property type="match status" value="1"/>
</dbReference>
<dbReference type="InterPro" id="IPR027417">
    <property type="entry name" value="P-loop_NTPase"/>
</dbReference>
<dbReference type="Gene3D" id="3.40.50.300">
    <property type="entry name" value="P-loop containing nucleotide triphosphate hydrolases"/>
    <property type="match status" value="1"/>
</dbReference>